<feature type="transmembrane region" description="Helical" evidence="13">
    <location>
        <begin position="898"/>
        <end position="924"/>
    </location>
</feature>
<feature type="coiled-coil region" evidence="11">
    <location>
        <begin position="1164"/>
        <end position="1191"/>
    </location>
</feature>
<evidence type="ECO:0000259" key="14">
    <source>
        <dbReference type="Pfam" id="PF00520"/>
    </source>
</evidence>
<feature type="region of interest" description="Disordered" evidence="12">
    <location>
        <begin position="1008"/>
        <end position="1039"/>
    </location>
</feature>
<dbReference type="EMBL" id="MG585273">
    <property type="protein sequence ID" value="AXF54069.1"/>
    <property type="molecule type" value="mRNA"/>
</dbReference>
<organism evidence="15">
    <name type="scientific">Ditylenchus destructor</name>
    <dbReference type="NCBI Taxonomy" id="166010"/>
    <lineage>
        <taxon>Eukaryota</taxon>
        <taxon>Metazoa</taxon>
        <taxon>Ecdysozoa</taxon>
        <taxon>Nematoda</taxon>
        <taxon>Chromadorea</taxon>
        <taxon>Rhabditida</taxon>
        <taxon>Tylenchina</taxon>
        <taxon>Tylenchomorpha</taxon>
        <taxon>Sphaerularioidea</taxon>
        <taxon>Anguinidae</taxon>
        <taxon>Anguininae</taxon>
        <taxon>Ditylenchus</taxon>
    </lineage>
</organism>
<dbReference type="Gene3D" id="1.20.120.350">
    <property type="entry name" value="Voltage-gated potassium channels. Chain C"/>
    <property type="match status" value="4"/>
</dbReference>
<dbReference type="Pfam" id="PF00520">
    <property type="entry name" value="Ion_trans"/>
    <property type="match status" value="4"/>
</dbReference>
<dbReference type="FunFam" id="1.10.287.70:FF:000125">
    <property type="entry name" value="Voltage-dependent T-type calcium channel subunit alpha"/>
    <property type="match status" value="1"/>
</dbReference>
<evidence type="ECO:0000256" key="1">
    <source>
        <dbReference type="ARBA" id="ARBA00004141"/>
    </source>
</evidence>
<keyword evidence="11" id="KW-0175">Coiled coil</keyword>
<dbReference type="PANTHER" id="PTHR10037">
    <property type="entry name" value="VOLTAGE-GATED CATION CHANNEL CALCIUM AND SODIUM"/>
    <property type="match status" value="1"/>
</dbReference>
<dbReference type="GO" id="GO:0070509">
    <property type="term" value="P:calcium ion import"/>
    <property type="evidence" value="ECO:0007669"/>
    <property type="project" value="TreeGrafter"/>
</dbReference>
<sequence length="1996" mass="227744">MLQQPVSKELRSFKSLSKFAGPPQRRIQNQRRQSGLLSRHHSQSRRRRNDSSQNDDTSEGMESIEPGSSTMDPSRGTKAPLLSAVSRTMSAATPHQRYAAARGKRVSLPSTGPFIDYDMRRPSLDIDEALEEEEDRGGGQSIDRQTPIKPRRPTQVEWHDDADFIEDEDLSDEDNDLPYPGFVEPALHCLHQAQPPRSWALRMVTNPWFDRLTMFVIVLNCITLGMYRPCEDGADCHTYRCYVLSLVDHLIFAYFAAEMMIKTIALGFYGENAYLSDTWNRLDFFIVTAGIAEYLLQEYLGNINLTAIRTIRVLRPLRAVNRIPSMRILVNLLLDTLPMLGNVLLLCFFVFFIFGIVGVQLWAGLLRNRCVINLPSTDNYSQLSFDDDVSLTRYYIPQETSLDYICSQPDSSGIHTCQNLPPYTRNGAKCNLTLDQYALVSNESCINWNIYYNECKVMHKNPFQGSVSFDNIGFAWVAIFLVISLEGWTDIMYYVQDAHSFWNWIYFVLLIVIGAFFMINLCLVVIATQFAETKRRETERMLQERKRMRSRGSLTSSDQGIATSSKDGGGDSVYAAIVRIIGQLSRRAKRYIIRRYREYRNKPKKGQCQFTLKEDENHAEANCDDNCTAVSFERNNSSTSLENPRPEKKLNGSLNNFRHRSSAYDMEKPKRKHKVKTISTWNKFRNKVKRFVICDHFTRGILVAILVNTLSMGVEYHQQPEILTTILEYSNLFFTALFAFEMTLKVIADGLFGYLSDGFNLFDGGIVALSVLELFQEGKGGLSVLRTFRLLRILKLVRFMPALRYQLVVMLRTMDNVTVFFGLLILFIFIFSILGMNLFGCRFCKIEENFMGEPVKRCERKNFDSLLWALITVFQILTQEDWNMVLFNGMSQTTPWAALYFVALMTFGNYVLFNLLVAILVEGFQESKEEEKRQLEDEARKKADEEEQERKRELQMLIAKTTSPAFMEHQDSHGVCTCGAANLSSIRQQLEGRSRTCSTVGLEPWSQINSARSSDGNNHSTRRSSHKPNSSLPTNSLNCLVTDSQPSTARALCLHKSLPPLTPIVSKDGSSTNESDIVAEPYDTVQHRQQRVYNNRLNRHASLVLPENERTHLLDGRPRSMISGGPDSRQRINSWCGLHGMHASLFNPHCQLHGRRALIEAYARDKFIKASQELQQALAEERRKEEQRKNTKWRRFLRKTFIHSRSKCSLFIFSPTNSFRVKCYNFVQQKWFDYTVLIFIGINCVTLAMERPSIPPESPERMFLIVSGYIFTAIFTMEMSIKVIANGCFVGEEAYFKDGWNILDGVLVIISLINVIMEFFVSGDSPKIFGVIRVLRLLRALRPLRVINRAPGVKLVVMTLISSLKPIGNIVLICCTFFIIFGILGVQLFKGTMFHCVGVEISNVTTKAECLADPRNKWTNHRYNFDNLGQALMSLFVLSSKDGWVAIMYQGIDAVGVDLQPSENYNEWRMIYFISFLLLVGFFVLNMFVGVVVENFHKCKEALEAEMKEKARQKRLQRKIKEQQYEEKYGEMRKKDKRKKVSLPYWHGYGPNRLAVHSIVTSKYFDLAIAAVIGINVISMAMEFYMMPDGLKYVLRALNYFFTAVFTLEAGMKLYALGFKKFFEESDSQLDMFIVVLSIAGIIFEEFEALEFPINPTIIRVMRVLRIARVLKLLKMAKGIRSLLDTVGEALPQVGNLGSLFFLLFFIFAALGVELFGKLECSEDHPCDGLGEHAHFKNFGMAFLTLFRIATGDNWNGIMKDALRDDCDPGDACQTNCCVDPILAPCYFVIFVLISQFVLVNVVVAVLMKHLEESNKRNEIVEADPNAKDLVYTEVCPQRDRDDMSEEEEKEVLALANIERDLLQVEGALVDEVSIGRRSISGINDDGIQIYDVSPELSICTSIPVQGRRRRSSPVRLGCYRSASGRRRNGETGNPLPRHQLSLRCSTWLKDTQGRKRNEDDAGDAFVSETIPLRSIIDDKSMVCEEITEESPISSK</sequence>
<evidence type="ECO:0000256" key="10">
    <source>
        <dbReference type="ARBA" id="ARBA00023303"/>
    </source>
</evidence>
<feature type="transmembrane region" description="Helical" evidence="13">
    <location>
        <begin position="1231"/>
        <end position="1249"/>
    </location>
</feature>
<feature type="domain" description="Ion transport" evidence="14">
    <location>
        <begin position="206"/>
        <end position="537"/>
    </location>
</feature>
<dbReference type="GO" id="GO:0001518">
    <property type="term" value="C:voltage-gated sodium channel complex"/>
    <property type="evidence" value="ECO:0007669"/>
    <property type="project" value="TreeGrafter"/>
</dbReference>
<dbReference type="FunFam" id="1.20.120.350:FF:000008">
    <property type="entry name" value="Voltage-dependent T-type calcium channel subunit alpha"/>
    <property type="match status" value="1"/>
</dbReference>
<feature type="compositionally biased region" description="Basic residues" evidence="12">
    <location>
        <begin position="38"/>
        <end position="48"/>
    </location>
</feature>
<keyword evidence="7" id="KW-0406">Ion transport</keyword>
<feature type="transmembrane region" description="Helical" evidence="13">
    <location>
        <begin position="1302"/>
        <end position="1321"/>
    </location>
</feature>
<keyword evidence="2" id="KW-0813">Transport</keyword>
<feature type="transmembrane region" description="Helical" evidence="13">
    <location>
        <begin position="1787"/>
        <end position="1808"/>
    </location>
</feature>
<feature type="transmembrane region" description="Helical" evidence="13">
    <location>
        <begin position="1564"/>
        <end position="1585"/>
    </location>
</feature>
<evidence type="ECO:0000256" key="12">
    <source>
        <dbReference type="SAM" id="MobiDB-lite"/>
    </source>
</evidence>
<feature type="region of interest" description="Disordered" evidence="12">
    <location>
        <begin position="931"/>
        <end position="952"/>
    </location>
</feature>
<feature type="compositionally biased region" description="Polar residues" evidence="12">
    <location>
        <begin position="1008"/>
        <end position="1019"/>
    </location>
</feature>
<proteinExistence type="evidence at transcript level"/>
<feature type="transmembrane region" description="Helical" evidence="13">
    <location>
        <begin position="1261"/>
        <end position="1281"/>
    </location>
</feature>
<feature type="domain" description="Ion transport" evidence="14">
    <location>
        <begin position="1562"/>
        <end position="1817"/>
    </location>
</feature>
<dbReference type="FunFam" id="1.10.287.70:FF:000120">
    <property type="entry name" value="Voltage-dependent T-type calcium channel subunit alpha"/>
    <property type="match status" value="1"/>
</dbReference>
<evidence type="ECO:0000256" key="11">
    <source>
        <dbReference type="SAM" id="Coils"/>
    </source>
</evidence>
<feature type="domain" description="Ion transport" evidence="14">
    <location>
        <begin position="698"/>
        <end position="931"/>
    </location>
</feature>
<feature type="compositionally biased region" description="Low complexity" evidence="12">
    <location>
        <begin position="24"/>
        <end position="33"/>
    </location>
</feature>
<feature type="transmembrane region" description="Helical" evidence="13">
    <location>
        <begin position="505"/>
        <end position="531"/>
    </location>
</feature>
<dbReference type="InterPro" id="IPR005445">
    <property type="entry name" value="VDCC_T_a1"/>
</dbReference>
<feature type="transmembrane region" description="Helical" evidence="13">
    <location>
        <begin position="732"/>
        <end position="752"/>
    </location>
</feature>
<feature type="transmembrane region" description="Helical" evidence="13">
    <location>
        <begin position="862"/>
        <end position="878"/>
    </location>
</feature>
<name>A0A345BT12_9BILA</name>
<keyword evidence="5" id="KW-0851">Voltage-gated channel</keyword>
<feature type="transmembrane region" description="Helical" evidence="13">
    <location>
        <begin position="1597"/>
        <end position="1616"/>
    </location>
</feature>
<feature type="compositionally biased region" description="Polar residues" evidence="12">
    <location>
        <begin position="552"/>
        <end position="566"/>
    </location>
</feature>
<evidence type="ECO:0000256" key="7">
    <source>
        <dbReference type="ARBA" id="ARBA00023065"/>
    </source>
</evidence>
<feature type="transmembrane region" description="Helical" evidence="13">
    <location>
        <begin position="343"/>
        <end position="366"/>
    </location>
</feature>
<evidence type="ECO:0000313" key="15">
    <source>
        <dbReference type="EMBL" id="AXF54069.1"/>
    </source>
</evidence>
<dbReference type="GO" id="GO:0043005">
    <property type="term" value="C:neuron projection"/>
    <property type="evidence" value="ECO:0007669"/>
    <property type="project" value="TreeGrafter"/>
</dbReference>
<comment type="subcellular location">
    <subcellularLocation>
        <location evidence="1">Membrane</location>
        <topology evidence="1">Multi-pass membrane protein</topology>
    </subcellularLocation>
</comment>
<evidence type="ECO:0000256" key="4">
    <source>
        <dbReference type="ARBA" id="ARBA00022737"/>
    </source>
</evidence>
<feature type="transmembrane region" description="Helical" evidence="13">
    <location>
        <begin position="1367"/>
        <end position="1386"/>
    </location>
</feature>
<reference evidence="15" key="1">
    <citation type="submission" date="2017-11" db="EMBL/GenBank/DDBJ databases">
        <title>Cloning and analysis of the voltage-dependent calcium channel alpha-1 subunits from a plant parasitic nematode, Ditylenchus destructor.</title>
        <authorList>
            <person name="Zeng R."/>
            <person name="Ding Z."/>
        </authorList>
    </citation>
    <scope>NUCLEOTIDE SEQUENCE</scope>
</reference>
<dbReference type="FunFam" id="1.10.287.70:FF:000206">
    <property type="entry name" value="Voltage-dependent T-type calcium channel subunit alpha"/>
    <property type="match status" value="1"/>
</dbReference>
<feature type="transmembrane region" description="Helical" evidence="13">
    <location>
        <begin position="1470"/>
        <end position="1493"/>
    </location>
</feature>
<keyword evidence="3 13" id="KW-0812">Transmembrane</keyword>
<feature type="region of interest" description="Disordered" evidence="12">
    <location>
        <begin position="131"/>
        <end position="160"/>
    </location>
</feature>
<dbReference type="InterPro" id="IPR005821">
    <property type="entry name" value="Ion_trans_dom"/>
</dbReference>
<dbReference type="FunFam" id="1.20.120.350:FF:000007">
    <property type="entry name" value="Voltage-dependent T-type calcium channel subunit alpha"/>
    <property type="match status" value="1"/>
</dbReference>
<feature type="transmembrane region" description="Helical" evidence="13">
    <location>
        <begin position="1628"/>
        <end position="1645"/>
    </location>
</feature>
<dbReference type="InterPro" id="IPR027359">
    <property type="entry name" value="Volt_channel_dom_sf"/>
</dbReference>
<feature type="domain" description="Ion transport" evidence="14">
    <location>
        <begin position="1230"/>
        <end position="1502"/>
    </location>
</feature>
<keyword evidence="10" id="KW-0407">Ion channel</keyword>
<feature type="compositionally biased region" description="Polar residues" evidence="12">
    <location>
        <begin position="1027"/>
        <end position="1039"/>
    </location>
</feature>
<evidence type="ECO:0000256" key="8">
    <source>
        <dbReference type="ARBA" id="ARBA00023136"/>
    </source>
</evidence>
<evidence type="ECO:0000256" key="2">
    <source>
        <dbReference type="ARBA" id="ARBA00022448"/>
    </source>
</evidence>
<dbReference type="PANTHER" id="PTHR10037:SF230">
    <property type="entry name" value="CA[2+]-CHANNEL PROTEIN ALPHA[[1]] SUBUNIT T, ISOFORM F"/>
    <property type="match status" value="1"/>
</dbReference>
<accession>A0A345BT12</accession>
<evidence type="ECO:0000256" key="6">
    <source>
        <dbReference type="ARBA" id="ARBA00022989"/>
    </source>
</evidence>
<evidence type="ECO:0000256" key="3">
    <source>
        <dbReference type="ARBA" id="ARBA00022692"/>
    </source>
</evidence>
<keyword evidence="9" id="KW-0325">Glycoprotein</keyword>
<dbReference type="GO" id="GO:0086010">
    <property type="term" value="P:membrane depolarization during action potential"/>
    <property type="evidence" value="ECO:0007669"/>
    <property type="project" value="TreeGrafter"/>
</dbReference>
<feature type="transmembrane region" description="Helical" evidence="13">
    <location>
        <begin position="820"/>
        <end position="841"/>
    </location>
</feature>
<feature type="transmembrane region" description="Helical" evidence="13">
    <location>
        <begin position="1694"/>
        <end position="1717"/>
    </location>
</feature>
<protein>
    <submittedName>
        <fullName evidence="15">Voltage-dependent calcium channel T type alpha-1</fullName>
    </submittedName>
</protein>
<dbReference type="FunFam" id="1.20.120.350:FF:000012">
    <property type="entry name" value="Voltage-dependent T-type calcium channel subunit alpha"/>
    <property type="match status" value="1"/>
</dbReference>
<keyword evidence="4" id="KW-0677">Repeat</keyword>
<feature type="transmembrane region" description="Helical" evidence="13">
    <location>
        <begin position="467"/>
        <end position="485"/>
    </location>
</feature>
<evidence type="ECO:0000256" key="9">
    <source>
        <dbReference type="ARBA" id="ARBA00023180"/>
    </source>
</evidence>
<evidence type="ECO:0000256" key="5">
    <source>
        <dbReference type="ARBA" id="ARBA00022882"/>
    </source>
</evidence>
<dbReference type="GO" id="GO:0008332">
    <property type="term" value="F:low voltage-gated calcium channel activity"/>
    <property type="evidence" value="ECO:0007669"/>
    <property type="project" value="TreeGrafter"/>
</dbReference>
<dbReference type="FunFam" id="1.20.120.350:FF:000009">
    <property type="entry name" value="Voltage-dependent T-type calcium channel subunit alpha"/>
    <property type="match status" value="1"/>
</dbReference>
<keyword evidence="6 13" id="KW-1133">Transmembrane helix</keyword>
<dbReference type="SUPFAM" id="SSF81324">
    <property type="entry name" value="Voltage-gated potassium channels"/>
    <property type="match status" value="4"/>
</dbReference>
<evidence type="ECO:0000256" key="13">
    <source>
        <dbReference type="SAM" id="Phobius"/>
    </source>
</evidence>
<dbReference type="Gene3D" id="1.10.287.70">
    <property type="match status" value="4"/>
</dbReference>
<keyword evidence="8 13" id="KW-0472">Membrane</keyword>
<dbReference type="GO" id="GO:0005891">
    <property type="term" value="C:voltage-gated calcium channel complex"/>
    <property type="evidence" value="ECO:0007669"/>
    <property type="project" value="InterPro"/>
</dbReference>
<feature type="region of interest" description="Disordered" evidence="12">
    <location>
        <begin position="1"/>
        <end position="115"/>
    </location>
</feature>
<feature type="region of interest" description="Disordered" evidence="12">
    <location>
        <begin position="541"/>
        <end position="568"/>
    </location>
</feature>
<dbReference type="InterPro" id="IPR043203">
    <property type="entry name" value="VGCC_Ca_Na"/>
</dbReference>
<dbReference type="PRINTS" id="PR01629">
    <property type="entry name" value="TVDCCALPHA1"/>
</dbReference>
<dbReference type="GO" id="GO:0005248">
    <property type="term" value="F:voltage-gated sodium channel activity"/>
    <property type="evidence" value="ECO:0007669"/>
    <property type="project" value="TreeGrafter"/>
</dbReference>